<name>A0A6J8EMQ5_MYTCO</name>
<reference evidence="3 4" key="1">
    <citation type="submission" date="2020-06" db="EMBL/GenBank/DDBJ databases">
        <authorList>
            <person name="Li R."/>
            <person name="Bekaert M."/>
        </authorList>
    </citation>
    <scope>NUCLEOTIDE SEQUENCE [LARGE SCALE GENOMIC DNA]</scope>
    <source>
        <strain evidence="4">wild</strain>
    </source>
</reference>
<dbReference type="InterPro" id="IPR050704">
    <property type="entry name" value="Peptidase_C85-like"/>
</dbReference>
<accession>A0A6J8EMQ5</accession>
<feature type="region of interest" description="Disordered" evidence="1">
    <location>
        <begin position="255"/>
        <end position="283"/>
    </location>
</feature>
<dbReference type="SUPFAM" id="SSF54001">
    <property type="entry name" value="Cysteine proteinases"/>
    <property type="match status" value="1"/>
</dbReference>
<dbReference type="GO" id="GO:0004843">
    <property type="term" value="F:cysteine-type deubiquitinase activity"/>
    <property type="evidence" value="ECO:0007669"/>
    <property type="project" value="TreeGrafter"/>
</dbReference>
<sequence>MITSKIASKEREKQQRAKENTKRKNINLQGENERVFNILQELNDIITESRVMSTSYKEAMDDKMIELQQNAAKEDLHVDRDIPSDGNCMFHALSLQLSRVGIQISYTRLRHMIVDFLRNNPVLDFSDGTVDFRDFTVDEDWNDYLERMERDGEWGHIAEFHYLSLIPDQAQSIGEHVDCADHNILCEVCGTPDCNTCNSLNNTNEILCHRCGTIHTENQCLFNSSEDIKQNDRNKDDDKFDVDLYSNTTLDSMLEENFDPDDENEISVGKPHKGPNDSTDTLHENDILLSNDQNFELINKWLQHKLLEFEDQSFGKGILLSKDERSMVFYHFLKLHGFVLPFKHEIDGEFILVNHPFMDLYDDFRSYMALIFSGLYVVYLTNDVRRWASLFNHTCMSNIYSNCIITLNEDSNYDLVQYLLRIRNPDQEEDYNSDEAEE</sequence>
<dbReference type="PANTHER" id="PTHR12419:SF11">
    <property type="entry name" value="OTU DOMAIN-CONTAINING PROTEIN DDB_G0284757"/>
    <property type="match status" value="1"/>
</dbReference>
<dbReference type="InterPro" id="IPR003323">
    <property type="entry name" value="OTU_dom"/>
</dbReference>
<dbReference type="GO" id="GO:0016579">
    <property type="term" value="P:protein deubiquitination"/>
    <property type="evidence" value="ECO:0007669"/>
    <property type="project" value="TreeGrafter"/>
</dbReference>
<dbReference type="Pfam" id="PF02338">
    <property type="entry name" value="OTU"/>
    <property type="match status" value="1"/>
</dbReference>
<keyword evidence="4" id="KW-1185">Reference proteome</keyword>
<gene>
    <name evidence="3" type="ORF">MCOR_53839</name>
</gene>
<dbReference type="Proteomes" id="UP000507470">
    <property type="component" value="Unassembled WGS sequence"/>
</dbReference>
<feature type="domain" description="OTU" evidence="2">
    <location>
        <begin position="83"/>
        <end position="163"/>
    </location>
</feature>
<dbReference type="EMBL" id="CACVKT020009374">
    <property type="protein sequence ID" value="CAC5421748.1"/>
    <property type="molecule type" value="Genomic_DNA"/>
</dbReference>
<evidence type="ECO:0000313" key="4">
    <source>
        <dbReference type="Proteomes" id="UP000507470"/>
    </source>
</evidence>
<evidence type="ECO:0000256" key="1">
    <source>
        <dbReference type="SAM" id="MobiDB-lite"/>
    </source>
</evidence>
<evidence type="ECO:0000313" key="3">
    <source>
        <dbReference type="EMBL" id="CAC5421748.1"/>
    </source>
</evidence>
<protein>
    <recommendedName>
        <fullName evidence="2">OTU domain-containing protein</fullName>
    </recommendedName>
</protein>
<dbReference type="InterPro" id="IPR038765">
    <property type="entry name" value="Papain-like_cys_pep_sf"/>
</dbReference>
<evidence type="ECO:0000259" key="2">
    <source>
        <dbReference type="Pfam" id="PF02338"/>
    </source>
</evidence>
<organism evidence="3 4">
    <name type="scientific">Mytilus coruscus</name>
    <name type="common">Sea mussel</name>
    <dbReference type="NCBI Taxonomy" id="42192"/>
    <lineage>
        <taxon>Eukaryota</taxon>
        <taxon>Metazoa</taxon>
        <taxon>Spiralia</taxon>
        <taxon>Lophotrochozoa</taxon>
        <taxon>Mollusca</taxon>
        <taxon>Bivalvia</taxon>
        <taxon>Autobranchia</taxon>
        <taxon>Pteriomorphia</taxon>
        <taxon>Mytilida</taxon>
        <taxon>Mytiloidea</taxon>
        <taxon>Mytilidae</taxon>
        <taxon>Mytilinae</taxon>
        <taxon>Mytilus</taxon>
    </lineage>
</organism>
<dbReference type="CDD" id="cd22758">
    <property type="entry name" value="OTU_232R-like"/>
    <property type="match status" value="1"/>
</dbReference>
<dbReference type="Gene3D" id="3.90.70.80">
    <property type="match status" value="1"/>
</dbReference>
<proteinExistence type="predicted"/>
<dbReference type="PANTHER" id="PTHR12419">
    <property type="entry name" value="OTU DOMAIN CONTAINING PROTEIN"/>
    <property type="match status" value="1"/>
</dbReference>
<feature type="compositionally biased region" description="Basic and acidic residues" evidence="1">
    <location>
        <begin position="7"/>
        <end position="22"/>
    </location>
</feature>
<feature type="compositionally biased region" description="Acidic residues" evidence="1">
    <location>
        <begin position="255"/>
        <end position="265"/>
    </location>
</feature>
<dbReference type="OrthoDB" id="409956at2759"/>
<feature type="region of interest" description="Disordered" evidence="1">
    <location>
        <begin position="1"/>
        <end position="24"/>
    </location>
</feature>
<dbReference type="AlphaFoldDB" id="A0A6J8EMQ5"/>